<dbReference type="GO" id="GO:0044322">
    <property type="term" value="C:endoplasmic reticulum quality control compartment"/>
    <property type="evidence" value="ECO:0007669"/>
    <property type="project" value="GOC"/>
</dbReference>
<protein>
    <recommendedName>
        <fullName evidence="6">alpha-1,2-Mannosidase</fullName>
        <ecNumber evidence="6">3.2.1.-</ecNumber>
    </recommendedName>
</protein>
<evidence type="ECO:0000256" key="5">
    <source>
        <dbReference type="PIRSR" id="PIRSR601382-2"/>
    </source>
</evidence>
<dbReference type="GO" id="GO:0004571">
    <property type="term" value="F:mannosyl-oligosaccharide 1,2-alpha-mannosidase activity"/>
    <property type="evidence" value="ECO:0007669"/>
    <property type="project" value="InterPro"/>
</dbReference>
<evidence type="ECO:0000256" key="2">
    <source>
        <dbReference type="ARBA" id="ARBA00007658"/>
    </source>
</evidence>
<keyword evidence="9" id="KW-1185">Reference proteome</keyword>
<name>D8LTW3_ECTSI</name>
<keyword evidence="6" id="KW-0378">Hydrolase</keyword>
<dbReference type="InterPro" id="IPR044674">
    <property type="entry name" value="EDEM1/2/3"/>
</dbReference>
<dbReference type="GO" id="GO:0016020">
    <property type="term" value="C:membrane"/>
    <property type="evidence" value="ECO:0007669"/>
    <property type="project" value="InterPro"/>
</dbReference>
<evidence type="ECO:0000256" key="1">
    <source>
        <dbReference type="ARBA" id="ARBA00004240"/>
    </source>
</evidence>
<evidence type="ECO:0000256" key="6">
    <source>
        <dbReference type="RuleBase" id="RU361193"/>
    </source>
</evidence>
<feature type="compositionally biased region" description="Basic and acidic residues" evidence="7">
    <location>
        <begin position="467"/>
        <end position="483"/>
    </location>
</feature>
<dbReference type="AlphaFoldDB" id="D8LTW3"/>
<dbReference type="Gene3D" id="1.50.10.10">
    <property type="match status" value="1"/>
</dbReference>
<dbReference type="InterPro" id="IPR001382">
    <property type="entry name" value="Glyco_hydro_47"/>
</dbReference>
<keyword evidence="4" id="KW-0325">Glycoprotein</keyword>
<dbReference type="PRINTS" id="PR00747">
    <property type="entry name" value="GLYHDRLASE47"/>
</dbReference>
<reference evidence="8 9" key="1">
    <citation type="journal article" date="2010" name="Nature">
        <title>The Ectocarpus genome and the independent evolution of multicellularity in brown algae.</title>
        <authorList>
            <person name="Cock J.M."/>
            <person name="Sterck L."/>
            <person name="Rouze P."/>
            <person name="Scornet D."/>
            <person name="Allen A.E."/>
            <person name="Amoutzias G."/>
            <person name="Anthouard V."/>
            <person name="Artiguenave F."/>
            <person name="Aury J.M."/>
            <person name="Badger J.H."/>
            <person name="Beszteri B."/>
            <person name="Billiau K."/>
            <person name="Bonnet E."/>
            <person name="Bothwell J.H."/>
            <person name="Bowler C."/>
            <person name="Boyen C."/>
            <person name="Brownlee C."/>
            <person name="Carrano C.J."/>
            <person name="Charrier B."/>
            <person name="Cho G.Y."/>
            <person name="Coelho S.M."/>
            <person name="Collen J."/>
            <person name="Corre E."/>
            <person name="Da Silva C."/>
            <person name="Delage L."/>
            <person name="Delaroque N."/>
            <person name="Dittami S.M."/>
            <person name="Doulbeau S."/>
            <person name="Elias M."/>
            <person name="Farnham G."/>
            <person name="Gachon C.M."/>
            <person name="Gschloessl B."/>
            <person name="Heesch S."/>
            <person name="Jabbari K."/>
            <person name="Jubin C."/>
            <person name="Kawai H."/>
            <person name="Kimura K."/>
            <person name="Kloareg B."/>
            <person name="Kupper F.C."/>
            <person name="Lang D."/>
            <person name="Le Bail A."/>
            <person name="Leblanc C."/>
            <person name="Lerouge P."/>
            <person name="Lohr M."/>
            <person name="Lopez P.J."/>
            <person name="Martens C."/>
            <person name="Maumus F."/>
            <person name="Michel G."/>
            <person name="Miranda-Saavedra D."/>
            <person name="Morales J."/>
            <person name="Moreau H."/>
            <person name="Motomura T."/>
            <person name="Nagasato C."/>
            <person name="Napoli C.A."/>
            <person name="Nelson D.R."/>
            <person name="Nyvall-Collen P."/>
            <person name="Peters A.F."/>
            <person name="Pommier C."/>
            <person name="Potin P."/>
            <person name="Poulain J."/>
            <person name="Quesneville H."/>
            <person name="Read B."/>
            <person name="Rensing S.A."/>
            <person name="Ritter A."/>
            <person name="Rousvoal S."/>
            <person name="Samanta M."/>
            <person name="Samson G."/>
            <person name="Schroeder D.C."/>
            <person name="Segurens B."/>
            <person name="Strittmatter M."/>
            <person name="Tonon T."/>
            <person name="Tregear J.W."/>
            <person name="Valentin K."/>
            <person name="von Dassow P."/>
            <person name="Yamagishi T."/>
            <person name="Van de Peer Y."/>
            <person name="Wincker P."/>
        </authorList>
    </citation>
    <scope>NUCLEOTIDE SEQUENCE [LARGE SCALE GENOMIC DNA]</scope>
    <source>
        <strain evidence="9">Ec32 / CCAP1310/4</strain>
    </source>
</reference>
<dbReference type="EMBL" id="FN649138">
    <property type="protein sequence ID" value="CBN75353.1"/>
    <property type="molecule type" value="Genomic_DNA"/>
</dbReference>
<feature type="region of interest" description="Disordered" evidence="7">
    <location>
        <begin position="525"/>
        <end position="585"/>
    </location>
</feature>
<dbReference type="InterPro" id="IPR012341">
    <property type="entry name" value="6hp_glycosidase-like_sf"/>
</dbReference>
<dbReference type="PANTHER" id="PTHR45679">
    <property type="entry name" value="ER DEGRADATION-ENHANCING ALPHA-MANNOSIDASE-LIKE PROTEIN 2"/>
    <property type="match status" value="1"/>
</dbReference>
<dbReference type="EMBL" id="FN649751">
    <property type="protein sequence ID" value="CBN75353.1"/>
    <property type="molecule type" value="Genomic_DNA"/>
</dbReference>
<feature type="compositionally biased region" description="Basic and acidic residues" evidence="7">
    <location>
        <begin position="530"/>
        <end position="539"/>
    </location>
</feature>
<dbReference type="InParanoid" id="D8LTW3"/>
<proteinExistence type="inferred from homology"/>
<dbReference type="OrthoDB" id="8118055at2759"/>
<accession>D8LTW3</accession>
<dbReference type="InterPro" id="IPR036026">
    <property type="entry name" value="Seven-hairpin_glycosidases"/>
</dbReference>
<dbReference type="STRING" id="2880.D8LTW3"/>
<evidence type="ECO:0000313" key="8">
    <source>
        <dbReference type="EMBL" id="CBN75353.1"/>
    </source>
</evidence>
<evidence type="ECO:0000256" key="3">
    <source>
        <dbReference type="ARBA" id="ARBA00022824"/>
    </source>
</evidence>
<organism evidence="8 9">
    <name type="scientific">Ectocarpus siliculosus</name>
    <name type="common">Brown alga</name>
    <name type="synonym">Conferva siliculosa</name>
    <dbReference type="NCBI Taxonomy" id="2880"/>
    <lineage>
        <taxon>Eukaryota</taxon>
        <taxon>Sar</taxon>
        <taxon>Stramenopiles</taxon>
        <taxon>Ochrophyta</taxon>
        <taxon>PX clade</taxon>
        <taxon>Phaeophyceae</taxon>
        <taxon>Ectocarpales</taxon>
        <taxon>Ectocarpaceae</taxon>
        <taxon>Ectocarpus</taxon>
    </lineage>
</organism>
<feature type="compositionally biased region" description="Low complexity" evidence="7">
    <location>
        <begin position="540"/>
        <end position="554"/>
    </location>
</feature>
<dbReference type="EC" id="3.2.1.-" evidence="6"/>
<dbReference type="eggNOG" id="KOG2429">
    <property type="taxonomic scope" value="Eukaryota"/>
</dbReference>
<keyword evidence="5" id="KW-0479">Metal-binding</keyword>
<comment type="similarity">
    <text evidence="2 6">Belongs to the glycosyl hydrolase 47 family.</text>
</comment>
<dbReference type="GO" id="GO:1904380">
    <property type="term" value="P:endoplasmic reticulum mannose trimming"/>
    <property type="evidence" value="ECO:0007669"/>
    <property type="project" value="InterPro"/>
</dbReference>
<dbReference type="Pfam" id="PF01532">
    <property type="entry name" value="Glyco_hydro_47"/>
    <property type="match status" value="1"/>
</dbReference>
<keyword evidence="6" id="KW-0326">Glycosidase</keyword>
<feature type="region of interest" description="Disordered" evidence="7">
    <location>
        <begin position="660"/>
        <end position="683"/>
    </location>
</feature>
<evidence type="ECO:0000313" key="9">
    <source>
        <dbReference type="Proteomes" id="UP000002630"/>
    </source>
</evidence>
<keyword evidence="5" id="KW-0106">Calcium</keyword>
<dbReference type="GO" id="GO:0005509">
    <property type="term" value="F:calcium ion binding"/>
    <property type="evidence" value="ECO:0007669"/>
    <property type="project" value="InterPro"/>
</dbReference>
<comment type="cofactor">
    <cofactor evidence="5">
        <name>Ca(2+)</name>
        <dbReference type="ChEBI" id="CHEBI:29108"/>
    </cofactor>
</comment>
<comment type="subcellular location">
    <subcellularLocation>
        <location evidence="1">Endoplasmic reticulum</location>
    </subcellularLocation>
</comment>
<evidence type="ECO:0000256" key="4">
    <source>
        <dbReference type="ARBA" id="ARBA00023180"/>
    </source>
</evidence>
<dbReference type="GO" id="GO:0005975">
    <property type="term" value="P:carbohydrate metabolic process"/>
    <property type="evidence" value="ECO:0007669"/>
    <property type="project" value="InterPro"/>
</dbReference>
<sequence length="699" mass="75497">MPLSCKGREWQRRTRGTIDDALGGYALTMIDSLDMHAVVGDGEGFRQATATLLRDFESGLLTFDRDVVVSVFEASIRVLGGLLSAHQIATELGPSGRLGPPGWYGGELLSLAHDLGRRLLPAFDTPLGIPVHRVNLRKGVPRGETRDTCSAAAGTFLVEFGALSRLTGDPSFEAAARRAVGALWERRSPLGLVGGGVKGSTGKWDSRTASIGAGTDSFYEYLDKSARLFRDAEMRGMFREAYAGVEENLVWERWHVEVDMWKGKGNPSNYRVSSLQAFWPAVQAGAGSVEAAERTYDALFELWEEYDALPDFYDVLNDRLLHYGRDSPLRPELAESTLALYRATGSAKYLRAGEDLLSALQSNSRVACGYASVGDVDSSRLDDRMDSFFIAETLKYLFLLFDSSLPAKNRKSIFCTPEQEDEGHPFLASALAPGGATTAAASCLGDGGGGGGDGGGCGDSAVVDLGRDGDGNIGRHDQGERTRVCSPPSPSTSSSPSLVVPLKLSSNTQMTEGLFQRLVDRAFRASDGSEGAREWKRAETATLDGTTTTTAAAGAGSGMGRRGRDEHDRNGGGGELSRLSSFDPRHHYSRAVRSEGFVSRPKGAELDVKCRHTSTGRPTCDIHAIGPGLRAHMTSAVGEKLWPKAVLRVMDWVRDTVFSQEQGQQQQQQQLEDDQSSSDGNLSKNTRLEAAIYRLHLVL</sequence>
<keyword evidence="3" id="KW-0256">Endoplasmic reticulum</keyword>
<dbReference type="SUPFAM" id="SSF48225">
    <property type="entry name" value="Seven-hairpin glycosidases"/>
    <property type="match status" value="1"/>
</dbReference>
<evidence type="ECO:0000256" key="7">
    <source>
        <dbReference type="SAM" id="MobiDB-lite"/>
    </source>
</evidence>
<feature type="region of interest" description="Disordered" evidence="7">
    <location>
        <begin position="467"/>
        <end position="499"/>
    </location>
</feature>
<feature type="binding site" evidence="5">
    <location>
        <position position="416"/>
    </location>
    <ligand>
        <name>Ca(2+)</name>
        <dbReference type="ChEBI" id="CHEBI:29108"/>
    </ligand>
</feature>
<dbReference type="Proteomes" id="UP000002630">
    <property type="component" value="Linkage Group LG26"/>
</dbReference>
<feature type="compositionally biased region" description="Low complexity" evidence="7">
    <location>
        <begin position="660"/>
        <end position="670"/>
    </location>
</feature>
<gene>
    <name evidence="8" type="primary">EDEM1</name>
    <name evidence="8" type="ORF">Esi_0090_0023</name>
</gene>